<dbReference type="EMBL" id="KZ613943">
    <property type="protein sequence ID" value="PMD42477.1"/>
    <property type="molecule type" value="Genomic_DNA"/>
</dbReference>
<organism evidence="2 3">
    <name type="scientific">Hyaloscypha variabilis (strain UAMH 11265 / GT02V1 / F)</name>
    <name type="common">Meliniomyces variabilis</name>
    <dbReference type="NCBI Taxonomy" id="1149755"/>
    <lineage>
        <taxon>Eukaryota</taxon>
        <taxon>Fungi</taxon>
        <taxon>Dikarya</taxon>
        <taxon>Ascomycota</taxon>
        <taxon>Pezizomycotina</taxon>
        <taxon>Leotiomycetes</taxon>
        <taxon>Helotiales</taxon>
        <taxon>Hyaloscyphaceae</taxon>
        <taxon>Hyaloscypha</taxon>
        <taxon>Hyaloscypha variabilis</taxon>
    </lineage>
</organism>
<evidence type="ECO:0000256" key="1">
    <source>
        <dbReference type="SAM" id="SignalP"/>
    </source>
</evidence>
<dbReference type="Pfam" id="PF10906">
    <property type="entry name" value="Mrx7"/>
    <property type="match status" value="1"/>
</dbReference>
<keyword evidence="1" id="KW-0732">Signal</keyword>
<reference evidence="2 3" key="1">
    <citation type="submission" date="2016-04" db="EMBL/GenBank/DDBJ databases">
        <title>A degradative enzymes factory behind the ericoid mycorrhizal symbiosis.</title>
        <authorList>
            <consortium name="DOE Joint Genome Institute"/>
            <person name="Martino E."/>
            <person name="Morin E."/>
            <person name="Grelet G."/>
            <person name="Kuo A."/>
            <person name="Kohler A."/>
            <person name="Daghino S."/>
            <person name="Barry K."/>
            <person name="Choi C."/>
            <person name="Cichocki N."/>
            <person name="Clum A."/>
            <person name="Copeland A."/>
            <person name="Hainaut M."/>
            <person name="Haridas S."/>
            <person name="Labutti K."/>
            <person name="Lindquist E."/>
            <person name="Lipzen A."/>
            <person name="Khouja H.-R."/>
            <person name="Murat C."/>
            <person name="Ohm R."/>
            <person name="Olson A."/>
            <person name="Spatafora J."/>
            <person name="Veneault-Fourrey C."/>
            <person name="Henrissat B."/>
            <person name="Grigoriev I."/>
            <person name="Martin F."/>
            <person name="Perotto S."/>
        </authorList>
    </citation>
    <scope>NUCLEOTIDE SEQUENCE [LARGE SCALE GENOMIC DNA]</scope>
    <source>
        <strain evidence="2 3">F</strain>
    </source>
</reference>
<dbReference type="OrthoDB" id="4138121at2759"/>
<evidence type="ECO:0000313" key="2">
    <source>
        <dbReference type="EMBL" id="PMD42477.1"/>
    </source>
</evidence>
<dbReference type="InterPro" id="IPR020301">
    <property type="entry name" value="Mrx7"/>
</dbReference>
<feature type="chain" id="PRO_5014364986" evidence="1">
    <location>
        <begin position="19"/>
        <end position="82"/>
    </location>
</feature>
<name>A0A2J6RVD6_HYAVF</name>
<dbReference type="AlphaFoldDB" id="A0A2J6RVD6"/>
<dbReference type="Proteomes" id="UP000235786">
    <property type="component" value="Unassembled WGS sequence"/>
</dbReference>
<protein>
    <submittedName>
        <fullName evidence="2">Uncharacterized protein</fullName>
    </submittedName>
</protein>
<evidence type="ECO:0000313" key="3">
    <source>
        <dbReference type="Proteomes" id="UP000235786"/>
    </source>
</evidence>
<proteinExistence type="predicted"/>
<keyword evidence="3" id="KW-1185">Reference proteome</keyword>
<accession>A0A2J6RVD6</accession>
<sequence>MQWRILVLEAWLVQKLLGSSTFHRVVRRVHKKVHEVKQGEKLYDPSEMGGTQIDKPAGTDVQKFIRYYMEELKDQFRGSTKK</sequence>
<gene>
    <name evidence="2" type="ORF">L207DRAFT_510692</name>
</gene>
<feature type="signal peptide" evidence="1">
    <location>
        <begin position="1"/>
        <end position="18"/>
    </location>
</feature>